<dbReference type="PROSITE" id="PS51229">
    <property type="entry name" value="DCUN1"/>
    <property type="match status" value="1"/>
</dbReference>
<dbReference type="AlphaFoldDB" id="A0A9P8V3A3"/>
<dbReference type="Pfam" id="PF03556">
    <property type="entry name" value="Cullin_binding"/>
    <property type="match status" value="1"/>
</dbReference>
<comment type="function">
    <text evidence="1">Neddylation of cullins play an essential role in the regulation of SCF-type complexes activity.</text>
</comment>
<comment type="caution">
    <text evidence="4">The sequence shown here is derived from an EMBL/GenBank/DDBJ whole genome shotgun (WGS) entry which is preliminary data.</text>
</comment>
<dbReference type="InterPro" id="IPR042460">
    <property type="entry name" value="DCN1-like_PONY"/>
</dbReference>
<evidence type="ECO:0000256" key="1">
    <source>
        <dbReference type="RuleBase" id="RU410713"/>
    </source>
</evidence>
<protein>
    <recommendedName>
        <fullName evidence="1">Defective in cullin neddylation protein</fullName>
    </recommendedName>
</protein>
<dbReference type="GO" id="GO:0032182">
    <property type="term" value="F:ubiquitin-like protein binding"/>
    <property type="evidence" value="ECO:0007669"/>
    <property type="project" value="TreeGrafter"/>
</dbReference>
<feature type="compositionally biased region" description="Basic and acidic residues" evidence="2">
    <location>
        <begin position="27"/>
        <end position="37"/>
    </location>
</feature>
<gene>
    <name evidence="4" type="ORF">F5X68DRAFT_50055</name>
</gene>
<feature type="domain" description="DCUN1" evidence="3">
    <location>
        <begin position="54"/>
        <end position="256"/>
    </location>
</feature>
<dbReference type="InterPro" id="IPR005176">
    <property type="entry name" value="PONY_dom"/>
</dbReference>
<dbReference type="InterPro" id="IPR014764">
    <property type="entry name" value="DCN-prot"/>
</dbReference>
<dbReference type="PANTHER" id="PTHR12281">
    <property type="entry name" value="RP42 RELATED"/>
    <property type="match status" value="1"/>
</dbReference>
<dbReference type="GO" id="GO:0000151">
    <property type="term" value="C:ubiquitin ligase complex"/>
    <property type="evidence" value="ECO:0007669"/>
    <property type="project" value="TreeGrafter"/>
</dbReference>
<dbReference type="Proteomes" id="UP000770015">
    <property type="component" value="Unassembled WGS sequence"/>
</dbReference>
<dbReference type="GO" id="GO:0031624">
    <property type="term" value="F:ubiquitin conjugating enzyme binding"/>
    <property type="evidence" value="ECO:0007669"/>
    <property type="project" value="TreeGrafter"/>
</dbReference>
<feature type="compositionally biased region" description="Low complexity" evidence="2">
    <location>
        <begin position="10"/>
        <end position="22"/>
    </location>
</feature>
<evidence type="ECO:0000313" key="4">
    <source>
        <dbReference type="EMBL" id="KAH6670350.1"/>
    </source>
</evidence>
<dbReference type="Gene3D" id="1.10.238.10">
    <property type="entry name" value="EF-hand"/>
    <property type="match status" value="1"/>
</dbReference>
<dbReference type="Gene3D" id="1.10.238.200">
    <property type="entry name" value="Cullin, PONY binding domain"/>
    <property type="match status" value="1"/>
</dbReference>
<dbReference type="EMBL" id="JAGSXJ010000030">
    <property type="protein sequence ID" value="KAH6670350.1"/>
    <property type="molecule type" value="Genomic_DNA"/>
</dbReference>
<feature type="region of interest" description="Disordered" evidence="2">
    <location>
        <begin position="1"/>
        <end position="54"/>
    </location>
</feature>
<reference evidence="4" key="1">
    <citation type="journal article" date="2021" name="Nat. Commun.">
        <title>Genetic determinants of endophytism in the Arabidopsis root mycobiome.</title>
        <authorList>
            <person name="Mesny F."/>
            <person name="Miyauchi S."/>
            <person name="Thiergart T."/>
            <person name="Pickel B."/>
            <person name="Atanasova L."/>
            <person name="Karlsson M."/>
            <person name="Huettel B."/>
            <person name="Barry K.W."/>
            <person name="Haridas S."/>
            <person name="Chen C."/>
            <person name="Bauer D."/>
            <person name="Andreopoulos W."/>
            <person name="Pangilinan J."/>
            <person name="LaButti K."/>
            <person name="Riley R."/>
            <person name="Lipzen A."/>
            <person name="Clum A."/>
            <person name="Drula E."/>
            <person name="Henrissat B."/>
            <person name="Kohler A."/>
            <person name="Grigoriev I.V."/>
            <person name="Martin F.M."/>
            <person name="Hacquard S."/>
        </authorList>
    </citation>
    <scope>NUCLEOTIDE SEQUENCE</scope>
    <source>
        <strain evidence="4">MPI-SDFR-AT-0117</strain>
    </source>
</reference>
<dbReference type="GO" id="GO:0097602">
    <property type="term" value="F:cullin family protein binding"/>
    <property type="evidence" value="ECO:0007669"/>
    <property type="project" value="TreeGrafter"/>
</dbReference>
<dbReference type="PANTHER" id="PTHR12281:SF31">
    <property type="entry name" value="DCN1-LIKE PROTEIN 3"/>
    <property type="match status" value="1"/>
</dbReference>
<dbReference type="GO" id="GO:0045116">
    <property type="term" value="P:protein neddylation"/>
    <property type="evidence" value="ECO:0007669"/>
    <property type="project" value="TreeGrafter"/>
</dbReference>
<keyword evidence="5" id="KW-1185">Reference proteome</keyword>
<sequence>MGWRGIKNVLPSKGSSLWSSKSKSLRTRNDDGGKQPKEYYGNSHAGSEAGTPSPVDAELNKLFDSLRTKEDPADTLGVESTSAYLVEKLGVNIENAEPFIVMEIVQAPAIGSITRKGFVDGWKGQNGPVTIHEQASRVKALSSSLASDRALFKRVYRHTFLAAKEQDQKAISLEYALIYWETLFTNPGLAWTSFGHDWLGLWKEYLSAHWTRSINKDMWNQTLEFAYKTLEDGTLTFWSEDGAWPSVIDDFVAWCRDTKGIKAEQMDTDA</sequence>
<name>A0A9P8V3A3_9PEZI</name>
<organism evidence="4 5">
    <name type="scientific">Plectosphaerella plurivora</name>
    <dbReference type="NCBI Taxonomy" id="936078"/>
    <lineage>
        <taxon>Eukaryota</taxon>
        <taxon>Fungi</taxon>
        <taxon>Dikarya</taxon>
        <taxon>Ascomycota</taxon>
        <taxon>Pezizomycotina</taxon>
        <taxon>Sordariomycetes</taxon>
        <taxon>Hypocreomycetidae</taxon>
        <taxon>Glomerellales</taxon>
        <taxon>Plectosphaerellaceae</taxon>
        <taxon>Plectosphaerella</taxon>
    </lineage>
</organism>
<evidence type="ECO:0000256" key="2">
    <source>
        <dbReference type="SAM" id="MobiDB-lite"/>
    </source>
</evidence>
<proteinExistence type="predicted"/>
<evidence type="ECO:0000259" key="3">
    <source>
        <dbReference type="PROSITE" id="PS51229"/>
    </source>
</evidence>
<dbReference type="OrthoDB" id="27198at2759"/>
<accession>A0A9P8V3A3</accession>
<evidence type="ECO:0000313" key="5">
    <source>
        <dbReference type="Proteomes" id="UP000770015"/>
    </source>
</evidence>